<dbReference type="RefSeq" id="WP_305011204.1">
    <property type="nucleotide sequence ID" value="NZ_JAUQSX010000004.1"/>
</dbReference>
<evidence type="ECO:0000259" key="1">
    <source>
        <dbReference type="Pfam" id="PF05618"/>
    </source>
</evidence>
<proteinExistence type="predicted"/>
<protein>
    <submittedName>
        <fullName evidence="2">RimK/LysX family protein</fullName>
    </submittedName>
</protein>
<dbReference type="PANTHER" id="PTHR38037:SF2">
    <property type="entry name" value="ATP-DEPENDENT ZINC PROTEASE DOMAIN-CONTAINING PROTEIN-RELATED"/>
    <property type="match status" value="1"/>
</dbReference>
<dbReference type="EMBL" id="JAUQSX010000004">
    <property type="protein sequence ID" value="MDO7846516.1"/>
    <property type="molecule type" value="Genomic_DNA"/>
</dbReference>
<sequence length="160" mass="18081">MNRPRSPKRILGRRELVDFPAFALGGVEAKVDTGAYTSAIHCTDIHIETDGQQRPVLRVRLLDPDHADANGRPLTFPDFALRDIRSSNGEVQERYVIRAVVQLYGEDFEAEFSLSDRSDMKYPVLLGRSLLRQGRFVVDVAKRNLSYKSLARAAARRARP</sequence>
<dbReference type="SUPFAM" id="SSF50630">
    <property type="entry name" value="Acid proteases"/>
    <property type="match status" value="1"/>
</dbReference>
<organism evidence="2 3">
    <name type="scientific">Hymenobacter mellowenesis</name>
    <dbReference type="NCBI Taxonomy" id="3063995"/>
    <lineage>
        <taxon>Bacteria</taxon>
        <taxon>Pseudomonadati</taxon>
        <taxon>Bacteroidota</taxon>
        <taxon>Cytophagia</taxon>
        <taxon>Cytophagales</taxon>
        <taxon>Hymenobacteraceae</taxon>
        <taxon>Hymenobacter</taxon>
    </lineage>
</organism>
<dbReference type="Proteomes" id="UP001167796">
    <property type="component" value="Unassembled WGS sequence"/>
</dbReference>
<gene>
    <name evidence="2" type="ORF">Q5H92_09130</name>
</gene>
<reference evidence="2" key="1">
    <citation type="submission" date="2023-07" db="EMBL/GenBank/DDBJ databases">
        <authorList>
            <person name="Kim M.K."/>
        </authorList>
    </citation>
    <scope>NUCLEOTIDE SEQUENCE</scope>
    <source>
        <strain evidence="2">M29</strain>
    </source>
</reference>
<dbReference type="InterPro" id="IPR008503">
    <property type="entry name" value="Asp_endopeptidase"/>
</dbReference>
<name>A0ABT9ABZ4_9BACT</name>
<dbReference type="PANTHER" id="PTHR38037">
    <property type="entry name" value="ZN_PROTEASE DOMAIN-CONTAINING PROTEIN"/>
    <property type="match status" value="1"/>
</dbReference>
<feature type="domain" description="Retropepsin-like aspartic endopeptidase" evidence="1">
    <location>
        <begin position="10"/>
        <end position="145"/>
    </location>
</feature>
<accession>A0ABT9ABZ4</accession>
<dbReference type="Pfam" id="PF05618">
    <property type="entry name" value="Zn_protease"/>
    <property type="match status" value="1"/>
</dbReference>
<evidence type="ECO:0000313" key="3">
    <source>
        <dbReference type="Proteomes" id="UP001167796"/>
    </source>
</evidence>
<dbReference type="Gene3D" id="2.40.70.10">
    <property type="entry name" value="Acid Proteases"/>
    <property type="match status" value="1"/>
</dbReference>
<evidence type="ECO:0000313" key="2">
    <source>
        <dbReference type="EMBL" id="MDO7846516.1"/>
    </source>
</evidence>
<dbReference type="InterPro" id="IPR021109">
    <property type="entry name" value="Peptidase_aspartic_dom_sf"/>
</dbReference>
<keyword evidence="3" id="KW-1185">Reference proteome</keyword>
<comment type="caution">
    <text evidence="2">The sequence shown here is derived from an EMBL/GenBank/DDBJ whole genome shotgun (WGS) entry which is preliminary data.</text>
</comment>